<feature type="domain" description="Fungal-type protein kinase" evidence="2">
    <location>
        <begin position="198"/>
        <end position="519"/>
    </location>
</feature>
<feature type="compositionally biased region" description="Basic and acidic residues" evidence="1">
    <location>
        <begin position="665"/>
        <end position="677"/>
    </location>
</feature>
<evidence type="ECO:0000313" key="4">
    <source>
        <dbReference type="Proteomes" id="UP001050691"/>
    </source>
</evidence>
<feature type="region of interest" description="Disordered" evidence="1">
    <location>
        <begin position="658"/>
        <end position="688"/>
    </location>
</feature>
<proteinExistence type="predicted"/>
<gene>
    <name evidence="3" type="ORF">Clacol_010183</name>
</gene>
<feature type="compositionally biased region" description="Basic residues" evidence="1">
    <location>
        <begin position="678"/>
        <end position="688"/>
    </location>
</feature>
<dbReference type="EMBL" id="BPWL01000011">
    <property type="protein sequence ID" value="GJJ15905.1"/>
    <property type="molecule type" value="Genomic_DNA"/>
</dbReference>
<protein>
    <recommendedName>
        <fullName evidence="2">Fungal-type protein kinase domain-containing protein</fullName>
    </recommendedName>
</protein>
<dbReference type="InterPro" id="IPR040976">
    <property type="entry name" value="Pkinase_fungal"/>
</dbReference>
<comment type="caution">
    <text evidence="3">The sequence shown here is derived from an EMBL/GenBank/DDBJ whole genome shotgun (WGS) entry which is preliminary data.</text>
</comment>
<sequence>MSRQVTPPQSQNRSVATGSTDTPMSRKQSGFEPYSSTPPSNRNQRFQNMASEISKYVVGPMPVSEFLNRFLRPKTAPKEQKSGVPSATTTGLQAYLAGNYVNQYQSLVNALQPICPNFEIRDTNTKPVTTFQGYTIRPDVCVFNRGSNDVDITQAEIMMELKSDKNDDPFADESKMSFVKGSTAGKNTLGQTTVYAAAHQASQFRTHAFSVLMFLTYARLLRWDRSGVVATGAIPIDSPEFIEFFQLFDQATPQMRGIDTSVSTPSPENASEARISLGIGSNIPLVQFSLDFLSDKAYNATNGVYIASRDAYMNKSHSPLGRSTRTFIAYSTSHQCNIFLKDSWRLDSQTPEHKIYNTLHAQNVPCLPTVLAGSDIFDQTTITQDVLSENPIWMKVQPKPLRKHRHHRLILKEIATPLHLFSSTKILVSAIYDAIKAHSAAFKAGILHRDISSGNIMIYNNGGLLIDWDLSKNTEDKNARESERTGTWQFISCRLLKDPTAAQGLTDDVESFIHVLTWVSFRYAKHNLGGGALESFLGSVFDHAYYEEDGLVRGGDNKMNYLTSPSQLMETEFGNLLLKGLLLNITDTIATRYRRPPTLRDADDDEATLDRLLNARQKRLKKLEDSEWIINEFASVLKLPDWPANDEARKHEITHTSRLTTHIEGSLKRKSSEDAGRKGKKTRALASK</sequence>
<dbReference type="InterPro" id="IPR011009">
    <property type="entry name" value="Kinase-like_dom_sf"/>
</dbReference>
<name>A0AAV5AT38_9AGAM</name>
<dbReference type="Proteomes" id="UP001050691">
    <property type="component" value="Unassembled WGS sequence"/>
</dbReference>
<organism evidence="3 4">
    <name type="scientific">Clathrus columnatus</name>
    <dbReference type="NCBI Taxonomy" id="1419009"/>
    <lineage>
        <taxon>Eukaryota</taxon>
        <taxon>Fungi</taxon>
        <taxon>Dikarya</taxon>
        <taxon>Basidiomycota</taxon>
        <taxon>Agaricomycotina</taxon>
        <taxon>Agaricomycetes</taxon>
        <taxon>Phallomycetidae</taxon>
        <taxon>Phallales</taxon>
        <taxon>Clathraceae</taxon>
        <taxon>Clathrus</taxon>
    </lineage>
</organism>
<dbReference type="AlphaFoldDB" id="A0AAV5AT38"/>
<evidence type="ECO:0000256" key="1">
    <source>
        <dbReference type="SAM" id="MobiDB-lite"/>
    </source>
</evidence>
<dbReference type="InterPro" id="IPR008266">
    <property type="entry name" value="Tyr_kinase_AS"/>
</dbReference>
<dbReference type="GO" id="GO:0004672">
    <property type="term" value="F:protein kinase activity"/>
    <property type="evidence" value="ECO:0007669"/>
    <property type="project" value="InterPro"/>
</dbReference>
<dbReference type="Pfam" id="PF17667">
    <property type="entry name" value="Pkinase_fungal"/>
    <property type="match status" value="1"/>
</dbReference>
<dbReference type="PANTHER" id="PTHR38248">
    <property type="entry name" value="FUNK1 6"/>
    <property type="match status" value="1"/>
</dbReference>
<evidence type="ECO:0000259" key="2">
    <source>
        <dbReference type="Pfam" id="PF17667"/>
    </source>
</evidence>
<dbReference type="SUPFAM" id="SSF56112">
    <property type="entry name" value="Protein kinase-like (PK-like)"/>
    <property type="match status" value="1"/>
</dbReference>
<feature type="region of interest" description="Disordered" evidence="1">
    <location>
        <begin position="1"/>
        <end position="44"/>
    </location>
</feature>
<dbReference type="Gene3D" id="1.10.510.10">
    <property type="entry name" value="Transferase(Phosphotransferase) domain 1"/>
    <property type="match status" value="1"/>
</dbReference>
<keyword evidence="4" id="KW-1185">Reference proteome</keyword>
<dbReference type="PROSITE" id="PS00109">
    <property type="entry name" value="PROTEIN_KINASE_TYR"/>
    <property type="match status" value="1"/>
</dbReference>
<dbReference type="PANTHER" id="PTHR38248:SF2">
    <property type="entry name" value="FUNK1 11"/>
    <property type="match status" value="1"/>
</dbReference>
<accession>A0AAV5AT38</accession>
<reference evidence="3" key="1">
    <citation type="submission" date="2021-10" db="EMBL/GenBank/DDBJ databases">
        <title>De novo Genome Assembly of Clathrus columnatus (Basidiomycota, Fungi) Using Illumina and Nanopore Sequence Data.</title>
        <authorList>
            <person name="Ogiso-Tanaka E."/>
            <person name="Itagaki H."/>
            <person name="Hosoya T."/>
            <person name="Hosaka K."/>
        </authorList>
    </citation>
    <scope>NUCLEOTIDE SEQUENCE</scope>
    <source>
        <strain evidence="3">MO-923</strain>
    </source>
</reference>
<evidence type="ECO:0000313" key="3">
    <source>
        <dbReference type="EMBL" id="GJJ15905.1"/>
    </source>
</evidence>